<reference evidence="3" key="2">
    <citation type="submission" date="2013-07" db="EMBL/GenBank/DDBJ databases">
        <authorList>
            <consortium name="The Broad Institute Genome Sequencing Platform"/>
            <person name="Cuomo C."/>
            <person name="Litvintseva A."/>
            <person name="Chen Y."/>
            <person name="Heitman J."/>
            <person name="Sun S."/>
            <person name="Springer D."/>
            <person name="Dromer F."/>
            <person name="Young S.K."/>
            <person name="Zeng Q."/>
            <person name="Gargeya S."/>
            <person name="Fitzgerald M."/>
            <person name="Abouelleil A."/>
            <person name="Alvarado L."/>
            <person name="Berlin A.M."/>
            <person name="Chapman S.B."/>
            <person name="Dewar J."/>
            <person name="Goldberg J."/>
            <person name="Griggs A."/>
            <person name="Gujja S."/>
            <person name="Hansen M."/>
            <person name="Howarth C."/>
            <person name="Imamovic A."/>
            <person name="Larimer J."/>
            <person name="McCowan C."/>
            <person name="Murphy C."/>
            <person name="Pearson M."/>
            <person name="Priest M."/>
            <person name="Roberts A."/>
            <person name="Saif S."/>
            <person name="Shea T."/>
            <person name="Sykes S."/>
            <person name="Wortman J."/>
            <person name="Nusbaum C."/>
            <person name="Birren B."/>
        </authorList>
    </citation>
    <scope>NUCLEOTIDE SEQUENCE</scope>
    <source>
        <strain evidence="3">CBS 10737</strain>
    </source>
</reference>
<evidence type="ECO:0000256" key="1">
    <source>
        <dbReference type="SAM" id="MobiDB-lite"/>
    </source>
</evidence>
<evidence type="ECO:0000313" key="3">
    <source>
        <dbReference type="EMBL" id="WWC72779.1"/>
    </source>
</evidence>
<dbReference type="KEGG" id="kpin:30175738"/>
<accession>A0A1B9HTC0</accession>
<reference evidence="3" key="4">
    <citation type="submission" date="2024-02" db="EMBL/GenBank/DDBJ databases">
        <title>Comparative genomics of Cryptococcus and Kwoniella reveals pathogenesis evolution and contrasting modes of karyotype evolution via chromosome fusion or intercentromeric recombination.</title>
        <authorList>
            <person name="Coelho M.A."/>
            <person name="David-Palma M."/>
            <person name="Shea T."/>
            <person name="Bowers K."/>
            <person name="McGinley-Smith S."/>
            <person name="Mohammad A.W."/>
            <person name="Gnirke A."/>
            <person name="Yurkov A.M."/>
            <person name="Nowrousian M."/>
            <person name="Sun S."/>
            <person name="Cuomo C.A."/>
            <person name="Heitman J."/>
        </authorList>
    </citation>
    <scope>NUCLEOTIDE SEQUENCE</scope>
    <source>
        <strain evidence="3">CBS 10737</strain>
    </source>
</reference>
<organism evidence="2">
    <name type="scientific">Kwoniella pini CBS 10737</name>
    <dbReference type="NCBI Taxonomy" id="1296096"/>
    <lineage>
        <taxon>Eukaryota</taxon>
        <taxon>Fungi</taxon>
        <taxon>Dikarya</taxon>
        <taxon>Basidiomycota</taxon>
        <taxon>Agaricomycotina</taxon>
        <taxon>Tremellomycetes</taxon>
        <taxon>Tremellales</taxon>
        <taxon>Cryptococcaceae</taxon>
        <taxon>Kwoniella</taxon>
    </lineage>
</organism>
<reference evidence="2" key="3">
    <citation type="submission" date="2016-07" db="EMBL/GenBank/DDBJ databases">
        <title>Evolution of pathogenesis and genome organization in the Tremellales.</title>
        <authorList>
            <person name="Cuomo C."/>
            <person name="Litvintseva A."/>
            <person name="Heitman J."/>
            <person name="Chen Y."/>
            <person name="Sun S."/>
            <person name="Springer D."/>
            <person name="Dromer F."/>
            <person name="Young S."/>
            <person name="Zeng Q."/>
            <person name="Chapman S."/>
            <person name="Gujja S."/>
            <person name="Saif S."/>
            <person name="Birren B."/>
        </authorList>
    </citation>
    <scope>NUCLEOTIDE SEQUENCE</scope>
    <source>
        <strain evidence="2">CBS 10737</strain>
    </source>
</reference>
<gene>
    <name evidence="2" type="ORF">I206_07369</name>
    <name evidence="3" type="ORF">I206_106743</name>
</gene>
<evidence type="ECO:0000313" key="4">
    <source>
        <dbReference type="Proteomes" id="UP000094020"/>
    </source>
</evidence>
<feature type="region of interest" description="Disordered" evidence="1">
    <location>
        <begin position="68"/>
        <end position="149"/>
    </location>
</feature>
<dbReference type="RefSeq" id="XP_019007735.1">
    <property type="nucleotide sequence ID" value="XM_019159063.1"/>
</dbReference>
<sequence length="447" mass="50397">MSYSSRSPSAVSCQYSGSWCTHDHCVQIATSASFPPPGTYAPATFFSGQPMFTEPGNIAQPGNIHAYPSPGFPPSRGPGMYSMRSSGPGMEVPSGHTDSGYDEHFPSHQSARRGSNYGVPPPPSPTQTRSHRVHRPRNDSAYYSGSAGVDDVTERLAQMTARRGSTAKEQTGQPKRQLEIITGENDPKNNDQYHEVFWRLPAKYFSKKSNDPDSNCLVAFHITKNFDGTNDGQSHWKTLCGTFENRLKDLSLAKVGKEIPNEEFPRLVDEVESYHARWWQSRIIEPRRARELNPESADKFIEGSRLFDYGKTTPVIYNKDTEDEIRRLAYRQIFHPYDIPSDGIIADKNDSATATVSLTYDESDVKWLKQKETVEIPFKEGWHKYDNETIQSKIATLFILDFERQYLTKADENSIRGHAVNLVKNSRAELAAESASHERGRSHKPKK</sequence>
<dbReference type="GeneID" id="30175738"/>
<evidence type="ECO:0000313" key="2">
    <source>
        <dbReference type="EMBL" id="OCF46516.1"/>
    </source>
</evidence>
<proteinExistence type="predicted"/>
<dbReference type="AlphaFoldDB" id="A0A1B9HTC0"/>
<dbReference type="EMBL" id="KI894016">
    <property type="protein sequence ID" value="OCF46516.1"/>
    <property type="molecule type" value="Genomic_DNA"/>
</dbReference>
<name>A0A1B9HTC0_9TREE</name>
<dbReference type="Proteomes" id="UP000094020">
    <property type="component" value="Chromosome 9"/>
</dbReference>
<reference evidence="2" key="1">
    <citation type="submission" date="2013-07" db="EMBL/GenBank/DDBJ databases">
        <title>The Genome Sequence of Cryptococcus pinus CBS10737.</title>
        <authorList>
            <consortium name="The Broad Institute Genome Sequencing Platform"/>
            <person name="Cuomo C."/>
            <person name="Litvintseva A."/>
            <person name="Chen Y."/>
            <person name="Heitman J."/>
            <person name="Sun S."/>
            <person name="Springer D."/>
            <person name="Dromer F."/>
            <person name="Young S.K."/>
            <person name="Zeng Q."/>
            <person name="Gargeya S."/>
            <person name="Fitzgerald M."/>
            <person name="Abouelleil A."/>
            <person name="Alvarado L."/>
            <person name="Berlin A.M."/>
            <person name="Chapman S.B."/>
            <person name="Dewar J."/>
            <person name="Goldberg J."/>
            <person name="Griggs A."/>
            <person name="Gujja S."/>
            <person name="Hansen M."/>
            <person name="Howarth C."/>
            <person name="Imamovic A."/>
            <person name="Larimer J."/>
            <person name="McCowan C."/>
            <person name="Murphy C."/>
            <person name="Pearson M."/>
            <person name="Priest M."/>
            <person name="Roberts A."/>
            <person name="Saif S."/>
            <person name="Shea T."/>
            <person name="Sykes S."/>
            <person name="Wortman J."/>
            <person name="Nusbaum C."/>
            <person name="Birren B."/>
        </authorList>
    </citation>
    <scope>NUCLEOTIDE SEQUENCE [LARGE SCALE GENOMIC DNA]</scope>
    <source>
        <strain evidence="2">CBS 10737</strain>
    </source>
</reference>
<keyword evidence="4" id="KW-1185">Reference proteome</keyword>
<dbReference type="EMBL" id="CP144527">
    <property type="protein sequence ID" value="WWC72779.1"/>
    <property type="molecule type" value="Genomic_DNA"/>
</dbReference>
<protein>
    <submittedName>
        <fullName evidence="2">Uncharacterized protein</fullName>
    </submittedName>
</protein>